<proteinExistence type="predicted"/>
<keyword evidence="4" id="KW-0997">Cell inner membrane</keyword>
<evidence type="ECO:0000313" key="13">
    <source>
        <dbReference type="EMBL" id="SHN32271.1"/>
    </source>
</evidence>
<keyword evidence="9 10" id="KW-0472">Membrane</keyword>
<evidence type="ECO:0000256" key="10">
    <source>
        <dbReference type="SAM" id="Phobius"/>
    </source>
</evidence>
<keyword evidence="8 10" id="KW-1133">Transmembrane helix</keyword>
<dbReference type="EMBL" id="FRCS01000005">
    <property type="protein sequence ID" value="SHN32271.1"/>
    <property type="molecule type" value="Genomic_DNA"/>
</dbReference>
<keyword evidence="2" id="KW-0813">Transport</keyword>
<dbReference type="PANTHER" id="PTHR24221">
    <property type="entry name" value="ATP-BINDING CASSETTE SUB-FAMILY B"/>
    <property type="match status" value="1"/>
</dbReference>
<dbReference type="PROSITE" id="PS00211">
    <property type="entry name" value="ABC_TRANSPORTER_1"/>
    <property type="match status" value="1"/>
</dbReference>
<dbReference type="FunFam" id="3.40.50.300:FF:001001">
    <property type="entry name" value="Multidrug ABC transporter ATP-binding protein"/>
    <property type="match status" value="1"/>
</dbReference>
<feature type="transmembrane region" description="Helical" evidence="10">
    <location>
        <begin position="226"/>
        <end position="251"/>
    </location>
</feature>
<evidence type="ECO:0000256" key="8">
    <source>
        <dbReference type="ARBA" id="ARBA00022989"/>
    </source>
</evidence>
<evidence type="ECO:0000256" key="4">
    <source>
        <dbReference type="ARBA" id="ARBA00022519"/>
    </source>
</evidence>
<dbReference type="PROSITE" id="PS50929">
    <property type="entry name" value="ABC_TM1F"/>
    <property type="match status" value="1"/>
</dbReference>
<dbReference type="GO" id="GO:0034040">
    <property type="term" value="F:ATPase-coupled lipid transmembrane transporter activity"/>
    <property type="evidence" value="ECO:0007669"/>
    <property type="project" value="TreeGrafter"/>
</dbReference>
<dbReference type="GO" id="GO:0034775">
    <property type="term" value="P:glutathione transmembrane transport"/>
    <property type="evidence" value="ECO:0007669"/>
    <property type="project" value="InterPro"/>
</dbReference>
<dbReference type="Pfam" id="PF00664">
    <property type="entry name" value="ABC_membrane"/>
    <property type="match status" value="1"/>
</dbReference>
<dbReference type="SUPFAM" id="SSF52540">
    <property type="entry name" value="P-loop containing nucleoside triphosphate hydrolases"/>
    <property type="match status" value="1"/>
</dbReference>
<dbReference type="PANTHER" id="PTHR24221:SF653">
    <property type="entry name" value="TRANSPORT ATP-BINDING PROTEIN CYDC"/>
    <property type="match status" value="1"/>
</dbReference>
<sequence length="576" mass="59482">MYALRRLVAAGALGAGALGCAVALLATSGWLISRASQQPPVLELAVAVTAVRAFGLGRGVLRYAERLVGHDATFRVLASLRSRVYARLERLGPAGLPAFRRGDLLARFVSDVDQIQDRYLRVRLPIAVAVVVGGLSVLGAGLLLPAAGAALAVALLVAGVVVPWLTVRTAARAERETVTDRAAMTAGVVELLQGAPELIAHGSAHGRLVALDALDRRLARAAARSAVAAGVGAGLTALATGGAVLAALAAGATAVDAGRLDPVLLAVVVLLPLAAFEAVTGLPAAAQSLVRVRESTARLNEVFAAEPPVAAGTGTPGSPFPLVLSGVSARWPGASRPALSDVDLRVEPGRRIAVVGASGAGKSTLAAVLVRFLDPSAGSFTLAGLPVDKLDPDAVRRLIGWCAQDAHLFDTSIRDNLRVARPAADEPELWAALAAARIDGWVRSLPDGLDTPVGERGAQVSGGQRQRLALARVVLAGFPVVVLDEPTANLDPVTADALARDLLAATEGRATVLITHRLAGCEQADEVVVLDAGRVVQRGTHEALLAVDGPYRNWWDRERRTDAWLSATGAPERVGD</sequence>
<dbReference type="GO" id="GO:0016887">
    <property type="term" value="F:ATP hydrolysis activity"/>
    <property type="evidence" value="ECO:0007669"/>
    <property type="project" value="InterPro"/>
</dbReference>
<name>A0A1M7QLQ9_9ACTN</name>
<dbReference type="InterPro" id="IPR036640">
    <property type="entry name" value="ABC1_TM_sf"/>
</dbReference>
<keyword evidence="7 13" id="KW-0067">ATP-binding</keyword>
<dbReference type="Gene3D" id="3.40.50.300">
    <property type="entry name" value="P-loop containing nucleotide triphosphate hydrolases"/>
    <property type="match status" value="1"/>
</dbReference>
<keyword evidence="14" id="KW-1185">Reference proteome</keyword>
<feature type="transmembrane region" description="Helical" evidence="10">
    <location>
        <begin position="44"/>
        <end position="61"/>
    </location>
</feature>
<evidence type="ECO:0000256" key="1">
    <source>
        <dbReference type="ARBA" id="ARBA00004651"/>
    </source>
</evidence>
<dbReference type="InterPro" id="IPR014223">
    <property type="entry name" value="ABC_CydC/D"/>
</dbReference>
<dbReference type="AlphaFoldDB" id="A0A1M7QLQ9"/>
<reference evidence="13 14" key="1">
    <citation type="submission" date="2016-11" db="EMBL/GenBank/DDBJ databases">
        <authorList>
            <person name="Jaros S."/>
            <person name="Januszkiewicz K."/>
            <person name="Wedrychowicz H."/>
        </authorList>
    </citation>
    <scope>NUCLEOTIDE SEQUENCE [LARGE SCALE GENOMIC DNA]</scope>
    <source>
        <strain evidence="13 14">DSM 46144</strain>
    </source>
</reference>
<keyword evidence="5 10" id="KW-0812">Transmembrane</keyword>
<dbReference type="PROSITE" id="PS50893">
    <property type="entry name" value="ABC_TRANSPORTER_2"/>
    <property type="match status" value="1"/>
</dbReference>
<comment type="subcellular location">
    <subcellularLocation>
        <location evidence="1">Cell membrane</location>
        <topology evidence="1">Multi-pass membrane protein</topology>
    </subcellularLocation>
</comment>
<dbReference type="InterPro" id="IPR003439">
    <property type="entry name" value="ABC_transporter-like_ATP-bd"/>
</dbReference>
<dbReference type="PROSITE" id="PS51257">
    <property type="entry name" value="PROKAR_LIPOPROTEIN"/>
    <property type="match status" value="1"/>
</dbReference>
<evidence type="ECO:0000259" key="11">
    <source>
        <dbReference type="PROSITE" id="PS50893"/>
    </source>
</evidence>
<dbReference type="NCBIfam" id="TIGR02868">
    <property type="entry name" value="CydC"/>
    <property type="match status" value="1"/>
</dbReference>
<dbReference type="InterPro" id="IPR027417">
    <property type="entry name" value="P-loop_NTPase"/>
</dbReference>
<dbReference type="STRING" id="134849.SAMN05443668_10516"/>
<gene>
    <name evidence="13" type="ORF">SAMN05443668_10516</name>
</gene>
<protein>
    <submittedName>
        <fullName evidence="13">ATP-binding cassette, subfamily C, CydC</fullName>
    </submittedName>
</protein>
<dbReference type="InterPro" id="IPR003593">
    <property type="entry name" value="AAA+_ATPase"/>
</dbReference>
<feature type="transmembrane region" description="Helical" evidence="10">
    <location>
        <begin position="149"/>
        <end position="167"/>
    </location>
</feature>
<evidence type="ECO:0000256" key="6">
    <source>
        <dbReference type="ARBA" id="ARBA00022741"/>
    </source>
</evidence>
<keyword evidence="6" id="KW-0547">Nucleotide-binding</keyword>
<evidence type="ECO:0000256" key="7">
    <source>
        <dbReference type="ARBA" id="ARBA00022840"/>
    </source>
</evidence>
<feature type="domain" description="ABC transmembrane type-1" evidence="12">
    <location>
        <begin position="8"/>
        <end position="291"/>
    </location>
</feature>
<evidence type="ECO:0000256" key="5">
    <source>
        <dbReference type="ARBA" id="ARBA00022692"/>
    </source>
</evidence>
<organism evidence="13 14">
    <name type="scientific">Cryptosporangium aurantiacum</name>
    <dbReference type="NCBI Taxonomy" id="134849"/>
    <lineage>
        <taxon>Bacteria</taxon>
        <taxon>Bacillati</taxon>
        <taxon>Actinomycetota</taxon>
        <taxon>Actinomycetes</taxon>
        <taxon>Cryptosporangiales</taxon>
        <taxon>Cryptosporangiaceae</taxon>
        <taxon>Cryptosporangium</taxon>
    </lineage>
</organism>
<dbReference type="InterPro" id="IPR017871">
    <property type="entry name" value="ABC_transporter-like_CS"/>
</dbReference>
<evidence type="ECO:0000313" key="14">
    <source>
        <dbReference type="Proteomes" id="UP000184440"/>
    </source>
</evidence>
<accession>A0A1M7QLQ9</accession>
<dbReference type="GO" id="GO:0140359">
    <property type="term" value="F:ABC-type transporter activity"/>
    <property type="evidence" value="ECO:0007669"/>
    <property type="project" value="InterPro"/>
</dbReference>
<dbReference type="Gene3D" id="1.20.1560.10">
    <property type="entry name" value="ABC transporter type 1, transmembrane domain"/>
    <property type="match status" value="1"/>
</dbReference>
<dbReference type="GO" id="GO:0005886">
    <property type="term" value="C:plasma membrane"/>
    <property type="evidence" value="ECO:0007669"/>
    <property type="project" value="UniProtKB-SubCell"/>
</dbReference>
<dbReference type="GO" id="GO:0045454">
    <property type="term" value="P:cell redox homeostasis"/>
    <property type="evidence" value="ECO:0007669"/>
    <property type="project" value="InterPro"/>
</dbReference>
<evidence type="ECO:0000256" key="2">
    <source>
        <dbReference type="ARBA" id="ARBA00022448"/>
    </source>
</evidence>
<evidence type="ECO:0000259" key="12">
    <source>
        <dbReference type="PROSITE" id="PS50929"/>
    </source>
</evidence>
<feature type="domain" description="ABC transporter" evidence="11">
    <location>
        <begin position="322"/>
        <end position="557"/>
    </location>
</feature>
<dbReference type="Proteomes" id="UP000184440">
    <property type="component" value="Unassembled WGS sequence"/>
</dbReference>
<dbReference type="Pfam" id="PF00005">
    <property type="entry name" value="ABC_tran"/>
    <property type="match status" value="1"/>
</dbReference>
<dbReference type="SUPFAM" id="SSF90123">
    <property type="entry name" value="ABC transporter transmembrane region"/>
    <property type="match status" value="1"/>
</dbReference>
<evidence type="ECO:0000256" key="3">
    <source>
        <dbReference type="ARBA" id="ARBA00022475"/>
    </source>
</evidence>
<dbReference type="InterPro" id="IPR039421">
    <property type="entry name" value="Type_1_exporter"/>
</dbReference>
<keyword evidence="3" id="KW-1003">Cell membrane</keyword>
<dbReference type="SMART" id="SM00382">
    <property type="entry name" value="AAA"/>
    <property type="match status" value="1"/>
</dbReference>
<evidence type="ECO:0000256" key="9">
    <source>
        <dbReference type="ARBA" id="ARBA00023136"/>
    </source>
</evidence>
<dbReference type="InterPro" id="IPR011527">
    <property type="entry name" value="ABC1_TM_dom"/>
</dbReference>
<feature type="transmembrane region" description="Helical" evidence="10">
    <location>
        <begin position="263"/>
        <end position="285"/>
    </location>
</feature>
<dbReference type="GO" id="GO:0005524">
    <property type="term" value="F:ATP binding"/>
    <property type="evidence" value="ECO:0007669"/>
    <property type="project" value="UniProtKB-KW"/>
</dbReference>
<feature type="transmembrane region" description="Helical" evidence="10">
    <location>
        <begin position="124"/>
        <end position="143"/>
    </location>
</feature>